<keyword evidence="2" id="KW-1133">Transmembrane helix</keyword>
<feature type="transmembrane region" description="Helical" evidence="2">
    <location>
        <begin position="225"/>
        <end position="253"/>
    </location>
</feature>
<dbReference type="RefSeq" id="WP_173657967.1">
    <property type="nucleotide sequence ID" value="NZ_JAOUSE010000018.1"/>
</dbReference>
<dbReference type="SMART" id="SM00332">
    <property type="entry name" value="PP2Cc"/>
    <property type="match status" value="1"/>
</dbReference>
<dbReference type="InterPro" id="IPR045768">
    <property type="entry name" value="SpoIIE_N"/>
</dbReference>
<proteinExistence type="predicted"/>
<dbReference type="Pfam" id="PF19732">
    <property type="entry name" value="SpoIIE_N"/>
    <property type="match status" value="1"/>
</dbReference>
<dbReference type="EC" id="3.1.3.16" evidence="4"/>
<keyword evidence="2" id="KW-0812">Transmembrane</keyword>
<feature type="transmembrane region" description="Helical" evidence="2">
    <location>
        <begin position="152"/>
        <end position="174"/>
    </location>
</feature>
<dbReference type="SMART" id="SM00331">
    <property type="entry name" value="PP2C_SIG"/>
    <property type="match status" value="1"/>
</dbReference>
<keyword evidence="1 4" id="KW-0378">Hydrolase</keyword>
<dbReference type="InterPro" id="IPR001932">
    <property type="entry name" value="PPM-type_phosphatase-like_dom"/>
</dbReference>
<dbReference type="GO" id="GO:0004722">
    <property type="term" value="F:protein serine/threonine phosphatase activity"/>
    <property type="evidence" value="ECO:0007669"/>
    <property type="project" value="UniProtKB-EC"/>
</dbReference>
<dbReference type="PROSITE" id="PS51746">
    <property type="entry name" value="PPM_2"/>
    <property type="match status" value="1"/>
</dbReference>
<dbReference type="Gene3D" id="3.60.40.10">
    <property type="entry name" value="PPM-type phosphatase domain"/>
    <property type="match status" value="1"/>
</dbReference>
<evidence type="ECO:0000259" key="3">
    <source>
        <dbReference type="PROSITE" id="PS51746"/>
    </source>
</evidence>
<evidence type="ECO:0000313" key="4">
    <source>
        <dbReference type="EMBL" id="MCU9594343.1"/>
    </source>
</evidence>
<name>A0ABT2WFA4_9BACI</name>
<dbReference type="InterPro" id="IPR014221">
    <property type="entry name" value="SpoII_E"/>
</dbReference>
<dbReference type="NCBIfam" id="TIGR02865">
    <property type="entry name" value="spore_II_E"/>
    <property type="match status" value="1"/>
</dbReference>
<dbReference type="PANTHER" id="PTHR43156">
    <property type="entry name" value="STAGE II SPORULATION PROTEIN E-RELATED"/>
    <property type="match status" value="1"/>
</dbReference>
<feature type="transmembrane region" description="Helical" evidence="2">
    <location>
        <begin position="43"/>
        <end position="63"/>
    </location>
</feature>
<feature type="transmembrane region" description="Helical" evidence="2">
    <location>
        <begin position="280"/>
        <end position="296"/>
    </location>
</feature>
<dbReference type="SUPFAM" id="SSF81606">
    <property type="entry name" value="PP2C-like"/>
    <property type="match status" value="1"/>
</dbReference>
<comment type="caution">
    <text evidence="4">The sequence shown here is derived from an EMBL/GenBank/DDBJ whole genome shotgun (WGS) entry which is preliminary data.</text>
</comment>
<reference evidence="4 5" key="1">
    <citation type="submission" date="2022-10" db="EMBL/GenBank/DDBJ databases">
        <title>Description of Fervidibacillus gen. nov. in the family Fervidibacillaceae fam. nov. with two species, Fervidibacillus albus sp. nov., and Fervidibacillus halotolerans sp. nov., isolated from tidal flat sediments.</title>
        <authorList>
            <person name="Kwon K.K."/>
            <person name="Yang S.-H."/>
        </authorList>
    </citation>
    <scope>NUCLEOTIDE SEQUENCE [LARGE SCALE GENOMIC DNA]</scope>
    <source>
        <strain evidence="4 5">DSM 23332</strain>
    </source>
</reference>
<evidence type="ECO:0000256" key="2">
    <source>
        <dbReference type="SAM" id="Phobius"/>
    </source>
</evidence>
<feature type="domain" description="PPM-type phosphatase" evidence="3">
    <location>
        <begin position="595"/>
        <end position="805"/>
    </location>
</feature>
<dbReference type="InterPro" id="IPR052016">
    <property type="entry name" value="Bact_Sigma-Reg"/>
</dbReference>
<dbReference type="Pfam" id="PF07228">
    <property type="entry name" value="SpoIIE"/>
    <property type="match status" value="1"/>
</dbReference>
<protein>
    <submittedName>
        <fullName evidence="4">Stage II sporulation protein E</fullName>
        <ecNumber evidence="4">3.1.3.16</ecNumber>
    </submittedName>
</protein>
<evidence type="ECO:0000256" key="1">
    <source>
        <dbReference type="ARBA" id="ARBA00022801"/>
    </source>
</evidence>
<feature type="transmembrane region" description="Helical" evidence="2">
    <location>
        <begin position="83"/>
        <end position="113"/>
    </location>
</feature>
<organism evidence="4 5">
    <name type="scientific">Pallidibacillus thermolactis</name>
    <dbReference type="NCBI Taxonomy" id="251051"/>
    <lineage>
        <taxon>Bacteria</taxon>
        <taxon>Bacillati</taxon>
        <taxon>Bacillota</taxon>
        <taxon>Bacilli</taxon>
        <taxon>Bacillales</taxon>
        <taxon>Bacillaceae</taxon>
        <taxon>Pallidibacillus</taxon>
    </lineage>
</organism>
<dbReference type="EMBL" id="JAOUSE010000018">
    <property type="protein sequence ID" value="MCU9594343.1"/>
    <property type="molecule type" value="Genomic_DNA"/>
</dbReference>
<dbReference type="Proteomes" id="UP001208656">
    <property type="component" value="Unassembled WGS sequence"/>
</dbReference>
<evidence type="ECO:0000313" key="5">
    <source>
        <dbReference type="Proteomes" id="UP001208656"/>
    </source>
</evidence>
<keyword evidence="2" id="KW-0472">Membrane</keyword>
<dbReference type="InterPro" id="IPR036457">
    <property type="entry name" value="PPM-type-like_dom_sf"/>
</dbReference>
<feature type="transmembrane region" description="Helical" evidence="2">
    <location>
        <begin position="194"/>
        <end position="213"/>
    </location>
</feature>
<feature type="transmembrane region" description="Helical" evidence="2">
    <location>
        <begin position="125"/>
        <end position="146"/>
    </location>
</feature>
<keyword evidence="5" id="KW-1185">Reference proteome</keyword>
<accession>A0ABT2WFA4</accession>
<gene>
    <name evidence="4" type="primary">spoIIE</name>
    <name evidence="4" type="ORF">OEV82_07730</name>
</gene>
<sequence length="824" mass="93171">MNKYQGSLAEPIQERKTVDFKLLLTRFFENFKKKLQTVFFRKGLLLFLVGFLLARAFILSGLSPFSLPFFAAVFAIRKDKAPLALIGLVAGSLTLSIIDGLYTFGVISLFLILNRMIKHFIFNEIKALPFVVFFTMLIGRFIYYYIEIQEVTLFNLIMTGVEASLAFVLTMIFLQSIPLFSISKRKQTLKTEEIVCLIILLASMITGTIGWSIENVEVSHIFSRYLVLIFAFTTGATVGATVGVVVGLIFGLAHIESFPEMSLLAFGGLLGGLLKEGRKVGVSVGLIIATLLIGIYELGTVSIVTSLYETFIASILFFLTPKSLTNEIAKHTPGTPEFTAEQQAYMRKVRDVTANRVHHFSKVFTALAESFEQQQKRAVEMDEVAIMNDMLADVTKHTCMSCFKREHCWQYRTDKTYGKMTEIMTELKENDLMISNRTERMWEQYCVKNKKVIDAMQREIYYREVRDKFNSQIQESRKIVADQLFGVSEVMKNFAEEIKKERDYNEKQEEQILDAMQSIGIEVDHIEIYSLEKGNIDIDVTIPYCGGMGQCEKLIAPLLSSILGETITVYHEECGKYPNENCQATFRSAKRFVVDTGVAYAAKNGKFLSGDSFTELEIGQRNFAMAISDGMGNGERAYLESRETLDLLQKILLSGIDEEVAIKSINSILSLRTTDEIYATLDLAMIDLQNASTRFIKVGSSPSFIKRGNKVLKVEANNLPIGIIPEFEVDVVNEQLMAEDIVIMMSDGIYDGPKFIENKDIWLKRKIREIETDDPQAIADLILEEVIRANDGRIDDDMTVFVAKIKHNTPKWKTIEPISLRKLA</sequence>
<dbReference type="PANTHER" id="PTHR43156:SF2">
    <property type="entry name" value="STAGE II SPORULATION PROTEIN E"/>
    <property type="match status" value="1"/>
</dbReference>